<feature type="region of interest" description="Disordered" evidence="1">
    <location>
        <begin position="1"/>
        <end position="138"/>
    </location>
</feature>
<dbReference type="EMBL" id="JADBDZ010000001">
    <property type="protein sequence ID" value="MBE1531776.1"/>
    <property type="molecule type" value="Genomic_DNA"/>
</dbReference>
<feature type="compositionally biased region" description="Basic and acidic residues" evidence="1">
    <location>
        <begin position="176"/>
        <end position="185"/>
    </location>
</feature>
<organism evidence="2 3">
    <name type="scientific">Actinomadura algeriensis</name>
    <dbReference type="NCBI Taxonomy" id="1679523"/>
    <lineage>
        <taxon>Bacteria</taxon>
        <taxon>Bacillati</taxon>
        <taxon>Actinomycetota</taxon>
        <taxon>Actinomycetes</taxon>
        <taxon>Streptosporangiales</taxon>
        <taxon>Thermomonosporaceae</taxon>
        <taxon>Actinomadura</taxon>
    </lineage>
</organism>
<feature type="compositionally biased region" description="Low complexity" evidence="1">
    <location>
        <begin position="56"/>
        <end position="71"/>
    </location>
</feature>
<proteinExistence type="predicted"/>
<dbReference type="Proteomes" id="UP000627838">
    <property type="component" value="Unassembled WGS sequence"/>
</dbReference>
<protein>
    <submittedName>
        <fullName evidence="2">Uncharacterized protein</fullName>
    </submittedName>
</protein>
<feature type="region of interest" description="Disordered" evidence="1">
    <location>
        <begin position="154"/>
        <end position="218"/>
    </location>
</feature>
<accession>A0ABR9JMI3</accession>
<evidence type="ECO:0000256" key="1">
    <source>
        <dbReference type="SAM" id="MobiDB-lite"/>
    </source>
</evidence>
<comment type="caution">
    <text evidence="2">The sequence shown here is derived from an EMBL/GenBank/DDBJ whole genome shotgun (WGS) entry which is preliminary data.</text>
</comment>
<name>A0ABR9JMI3_9ACTN</name>
<gene>
    <name evidence="2" type="ORF">H4W34_001609</name>
</gene>
<feature type="compositionally biased region" description="Basic and acidic residues" evidence="1">
    <location>
        <begin position="28"/>
        <end position="55"/>
    </location>
</feature>
<feature type="compositionally biased region" description="Basic and acidic residues" evidence="1">
    <location>
        <begin position="204"/>
        <end position="218"/>
    </location>
</feature>
<feature type="compositionally biased region" description="Basic and acidic residues" evidence="1">
    <location>
        <begin position="1"/>
        <end position="16"/>
    </location>
</feature>
<evidence type="ECO:0000313" key="3">
    <source>
        <dbReference type="Proteomes" id="UP000627838"/>
    </source>
</evidence>
<keyword evidence="3" id="KW-1185">Reference proteome</keyword>
<feature type="compositionally biased region" description="Gly residues" evidence="1">
    <location>
        <begin position="95"/>
        <end position="106"/>
    </location>
</feature>
<evidence type="ECO:0000313" key="2">
    <source>
        <dbReference type="EMBL" id="MBE1531776.1"/>
    </source>
</evidence>
<dbReference type="RefSeq" id="WP_225961065.1">
    <property type="nucleotide sequence ID" value="NZ_JADBDZ010000001.1"/>
</dbReference>
<sequence length="218" mass="22049">MRGDLRRDAAADDRGDAGGVGGVLRSGVGEDARARVLDRDGGARDLRGGVGEREQVVVGARRSGQRGARAVDGAPDEPHDVRPRRVGLQFDQRGPAGGAGTDGLGVRGLHHDGGGARGGGAFEEGERGGAGGQADAEDEVAGLARGFAGFGEDDVVDRSGAALGEHAEESGAEGAGEVRHADRHASSVGALVRSAQAGSAPLGRSDEARTRRTDQHRG</sequence>
<reference evidence="2 3" key="1">
    <citation type="submission" date="2020-10" db="EMBL/GenBank/DDBJ databases">
        <title>Sequencing the genomes of 1000 actinobacteria strains.</title>
        <authorList>
            <person name="Klenk H.-P."/>
        </authorList>
    </citation>
    <scope>NUCLEOTIDE SEQUENCE [LARGE SCALE GENOMIC DNA]</scope>
    <source>
        <strain evidence="2 3">DSM 46744</strain>
    </source>
</reference>
<feature type="compositionally biased region" description="Gly residues" evidence="1">
    <location>
        <begin position="115"/>
        <end position="132"/>
    </location>
</feature>